<name>A0A4C1YGR9_EUMVA</name>
<dbReference type="AlphaFoldDB" id="A0A4C1YGR9"/>
<reference evidence="2 3" key="1">
    <citation type="journal article" date="2019" name="Commun. Biol.">
        <title>The bagworm genome reveals a unique fibroin gene that provides high tensile strength.</title>
        <authorList>
            <person name="Kono N."/>
            <person name="Nakamura H."/>
            <person name="Ohtoshi R."/>
            <person name="Tomita M."/>
            <person name="Numata K."/>
            <person name="Arakawa K."/>
        </authorList>
    </citation>
    <scope>NUCLEOTIDE SEQUENCE [LARGE SCALE GENOMIC DNA]</scope>
</reference>
<dbReference type="Proteomes" id="UP000299102">
    <property type="component" value="Unassembled WGS sequence"/>
</dbReference>
<dbReference type="EMBL" id="BGZK01001242">
    <property type="protein sequence ID" value="GBP75268.1"/>
    <property type="molecule type" value="Genomic_DNA"/>
</dbReference>
<evidence type="ECO:0000313" key="3">
    <source>
        <dbReference type="Proteomes" id="UP000299102"/>
    </source>
</evidence>
<proteinExistence type="predicted"/>
<gene>
    <name evidence="2" type="ORF">EVAR_47304_1</name>
</gene>
<protein>
    <submittedName>
        <fullName evidence="2">Uncharacterized protein</fullName>
    </submittedName>
</protein>
<sequence length="211" mass="24224">MSTFRNLSALEKLLAPSRISIQNTTQPEEKVQSCGSPQVRVGRQRAGRRRHLDLPPANLTDSVSAKNDKANTERTKFDTEVGGDIKRKRDCNRAHATKIIVSVRSLSDDNAARRVRTELVDRRVRTELVDRRVRTELVDRERCCCMNVLYELRGLIAMQPELAVFRCRKTATIFNRVSRFSGLVRCRLLAREIRHLKNSPNRFVGPKQVMI</sequence>
<organism evidence="2 3">
    <name type="scientific">Eumeta variegata</name>
    <name type="common">Bagworm moth</name>
    <name type="synonym">Eumeta japonica</name>
    <dbReference type="NCBI Taxonomy" id="151549"/>
    <lineage>
        <taxon>Eukaryota</taxon>
        <taxon>Metazoa</taxon>
        <taxon>Ecdysozoa</taxon>
        <taxon>Arthropoda</taxon>
        <taxon>Hexapoda</taxon>
        <taxon>Insecta</taxon>
        <taxon>Pterygota</taxon>
        <taxon>Neoptera</taxon>
        <taxon>Endopterygota</taxon>
        <taxon>Lepidoptera</taxon>
        <taxon>Glossata</taxon>
        <taxon>Ditrysia</taxon>
        <taxon>Tineoidea</taxon>
        <taxon>Psychidae</taxon>
        <taxon>Oiketicinae</taxon>
        <taxon>Eumeta</taxon>
    </lineage>
</organism>
<comment type="caution">
    <text evidence="2">The sequence shown here is derived from an EMBL/GenBank/DDBJ whole genome shotgun (WGS) entry which is preliminary data.</text>
</comment>
<evidence type="ECO:0000256" key="1">
    <source>
        <dbReference type="SAM" id="MobiDB-lite"/>
    </source>
</evidence>
<feature type="region of interest" description="Disordered" evidence="1">
    <location>
        <begin position="24"/>
        <end position="69"/>
    </location>
</feature>
<feature type="compositionally biased region" description="Basic residues" evidence="1">
    <location>
        <begin position="42"/>
        <end position="51"/>
    </location>
</feature>
<keyword evidence="3" id="KW-1185">Reference proteome</keyword>
<accession>A0A4C1YGR9</accession>
<evidence type="ECO:0000313" key="2">
    <source>
        <dbReference type="EMBL" id="GBP75268.1"/>
    </source>
</evidence>